<dbReference type="Proteomes" id="UP000605201">
    <property type="component" value="Unassembled WGS sequence"/>
</dbReference>
<evidence type="ECO:0000259" key="16">
    <source>
        <dbReference type="PROSITE" id="PS51379"/>
    </source>
</evidence>
<evidence type="ECO:0000256" key="9">
    <source>
        <dbReference type="ARBA" id="ARBA00023004"/>
    </source>
</evidence>
<evidence type="ECO:0000256" key="12">
    <source>
        <dbReference type="ARBA" id="ARBA00023015"/>
    </source>
</evidence>
<comment type="cofactor">
    <cofactor evidence="1">
        <name>FAD</name>
        <dbReference type="ChEBI" id="CHEBI:57692"/>
    </cofactor>
</comment>
<dbReference type="GO" id="GO:0000160">
    <property type="term" value="P:phosphorelay signal transduction system"/>
    <property type="evidence" value="ECO:0007669"/>
    <property type="project" value="UniProtKB-KW"/>
</dbReference>
<name>A0A8J6NSN6_9BACT</name>
<dbReference type="InterPro" id="IPR011006">
    <property type="entry name" value="CheY-like_superfamily"/>
</dbReference>
<dbReference type="Pfam" id="PF13450">
    <property type="entry name" value="NAD_binding_8"/>
    <property type="match status" value="1"/>
</dbReference>
<keyword evidence="9" id="KW-0408">Iron</keyword>
<evidence type="ECO:0000256" key="3">
    <source>
        <dbReference type="ARBA" id="ARBA00022485"/>
    </source>
</evidence>
<evidence type="ECO:0000256" key="14">
    <source>
        <dbReference type="PROSITE-ProRule" id="PRU00169"/>
    </source>
</evidence>
<evidence type="ECO:0000313" key="17">
    <source>
        <dbReference type="EMBL" id="MBC8433006.1"/>
    </source>
</evidence>
<dbReference type="InterPro" id="IPR001789">
    <property type="entry name" value="Sig_transdc_resp-reg_receiver"/>
</dbReference>
<evidence type="ECO:0000259" key="15">
    <source>
        <dbReference type="PROSITE" id="PS50110"/>
    </source>
</evidence>
<dbReference type="GO" id="GO:0051539">
    <property type="term" value="F:4 iron, 4 sulfur cluster binding"/>
    <property type="evidence" value="ECO:0007669"/>
    <property type="project" value="UniProtKB-KW"/>
</dbReference>
<dbReference type="FunFam" id="3.40.50.2300:FF:000018">
    <property type="entry name" value="DNA-binding transcriptional regulator NtrC"/>
    <property type="match status" value="1"/>
</dbReference>
<evidence type="ECO:0000256" key="5">
    <source>
        <dbReference type="ARBA" id="ARBA00022630"/>
    </source>
</evidence>
<dbReference type="Gene3D" id="3.50.50.60">
    <property type="entry name" value="FAD/NAD(P)-binding domain"/>
    <property type="match status" value="1"/>
</dbReference>
<feature type="domain" description="4Fe-4S ferredoxin-type" evidence="16">
    <location>
        <begin position="109"/>
        <end position="138"/>
    </location>
</feature>
<keyword evidence="12" id="KW-0805">Transcription regulation</keyword>
<dbReference type="AlphaFoldDB" id="A0A8J6NSN6"/>
<dbReference type="PANTHER" id="PTHR43498">
    <property type="entry name" value="FERREDOXIN:COB-COM HETERODISULFIDE REDUCTASE SUBUNIT A"/>
    <property type="match status" value="1"/>
</dbReference>
<dbReference type="GO" id="GO:0046872">
    <property type="term" value="F:metal ion binding"/>
    <property type="evidence" value="ECO:0007669"/>
    <property type="project" value="UniProtKB-KW"/>
</dbReference>
<dbReference type="GO" id="GO:0016491">
    <property type="term" value="F:oxidoreductase activity"/>
    <property type="evidence" value="ECO:0007669"/>
    <property type="project" value="UniProtKB-KW"/>
</dbReference>
<dbReference type="Pfam" id="PF00072">
    <property type="entry name" value="Response_reg"/>
    <property type="match status" value="1"/>
</dbReference>
<feature type="domain" description="4Fe-4S ferredoxin-type" evidence="16">
    <location>
        <begin position="1103"/>
        <end position="1132"/>
    </location>
</feature>
<keyword evidence="10" id="KW-0902">Two-component regulatory system</keyword>
<dbReference type="EMBL" id="JACNIG010000261">
    <property type="protein sequence ID" value="MBC8433006.1"/>
    <property type="molecule type" value="Genomic_DNA"/>
</dbReference>
<evidence type="ECO:0000256" key="4">
    <source>
        <dbReference type="ARBA" id="ARBA00022553"/>
    </source>
</evidence>
<feature type="modified residue" description="4-aspartylphosphate" evidence="14">
    <location>
        <position position="240"/>
    </location>
</feature>
<keyword evidence="11" id="KW-0411">Iron-sulfur</keyword>
<dbReference type="Gene3D" id="3.40.50.2300">
    <property type="match status" value="1"/>
</dbReference>
<feature type="domain" description="4Fe-4S ferredoxin-type" evidence="16">
    <location>
        <begin position="1072"/>
        <end position="1101"/>
    </location>
</feature>
<evidence type="ECO:0000256" key="11">
    <source>
        <dbReference type="ARBA" id="ARBA00023014"/>
    </source>
</evidence>
<dbReference type="PROSITE" id="PS00198">
    <property type="entry name" value="4FE4S_FER_1"/>
    <property type="match status" value="2"/>
</dbReference>
<dbReference type="Pfam" id="PF00890">
    <property type="entry name" value="FAD_binding_2"/>
    <property type="match status" value="1"/>
</dbReference>
<evidence type="ECO:0000313" key="18">
    <source>
        <dbReference type="Proteomes" id="UP000605201"/>
    </source>
</evidence>
<evidence type="ECO:0000256" key="6">
    <source>
        <dbReference type="ARBA" id="ARBA00022723"/>
    </source>
</evidence>
<feature type="domain" description="Response regulatory" evidence="15">
    <location>
        <begin position="191"/>
        <end position="305"/>
    </location>
</feature>
<evidence type="ECO:0000256" key="1">
    <source>
        <dbReference type="ARBA" id="ARBA00001974"/>
    </source>
</evidence>
<protein>
    <submittedName>
        <fullName evidence="17">FAD-dependent oxidoreductase</fullName>
    </submittedName>
</protein>
<keyword evidence="5" id="KW-0285">Flavoprotein</keyword>
<keyword evidence="13" id="KW-0804">Transcription</keyword>
<comment type="similarity">
    <text evidence="2">Belongs to the HdrA family.</text>
</comment>
<dbReference type="SMART" id="SM00448">
    <property type="entry name" value="REC"/>
    <property type="match status" value="1"/>
</dbReference>
<evidence type="ECO:0000256" key="2">
    <source>
        <dbReference type="ARBA" id="ARBA00006561"/>
    </source>
</evidence>
<evidence type="ECO:0000256" key="7">
    <source>
        <dbReference type="ARBA" id="ARBA00022827"/>
    </source>
</evidence>
<dbReference type="SUPFAM" id="SSF54862">
    <property type="entry name" value="4Fe-4S ferredoxins"/>
    <property type="match status" value="2"/>
</dbReference>
<organism evidence="17 18">
    <name type="scientific">Candidatus Desulfatibia vada</name>
    <dbReference type="NCBI Taxonomy" id="2841696"/>
    <lineage>
        <taxon>Bacteria</taxon>
        <taxon>Pseudomonadati</taxon>
        <taxon>Thermodesulfobacteriota</taxon>
        <taxon>Desulfobacteria</taxon>
        <taxon>Desulfobacterales</taxon>
        <taxon>Desulfobacterales incertae sedis</taxon>
        <taxon>Candidatus Desulfatibia</taxon>
    </lineage>
</organism>
<proteinExistence type="inferred from homology"/>
<comment type="caution">
    <text evidence="17">The sequence shown here is derived from an EMBL/GenBank/DDBJ whole genome shotgun (WGS) entry which is preliminary data.</text>
</comment>
<dbReference type="SUPFAM" id="SSF52172">
    <property type="entry name" value="CheY-like"/>
    <property type="match status" value="1"/>
</dbReference>
<dbReference type="PROSITE" id="PS50110">
    <property type="entry name" value="RESPONSE_REGULATORY"/>
    <property type="match status" value="1"/>
</dbReference>
<sequence>MKKKVGKAMVVGAGISGIRAALDLAEFGYGVTLIDRAPHIGGILSQLDYQFPTDRCGMCKMLPMVDRDVSSQYCLRKGLFHENIDIRLSTELASVEGEPGNFLVSLRQKPSFVDQNLCNGCGECVKVCPVEVSDAFNVGLSMRKAIYLPVPHNIPNTYVIDMAACTRCGDCEPVCPTGAIKVSGKVVKDFRILVVDDELIVRDSIKDWLEDEGFTVDAAESGPVALQLLSNQPYHMMLTDIKMPGMDGVELLQKAKQDFPDLCVVMMTAYATVETAVEAMKIGALDYLLKPFDIDSIVSKVLQIFHDLEAAQEPPMEVGALVLCGGTDYFDPCAGTNTYGYGLYPNVVTSLGFERILSGTGPNQGRLVRPHDGKPIEKVAWFQCVGSRDLQTEAAFCSSVCCMHAIKEALVAKEKSDKELDATIFYMDMRTFGKSFQRYRDQAETEHGVRFERGRIHSLTQDESSGDLIAMHVDITGATRQETFDMVVLSVGQRPASGMTAISEMLDIPLNSWGFGETRPFSLTKTEKEGIFLGGSFAGLKDIGESVIQSSAAASAASRVIHSAGGSLALEVSFVPPSAEALGEVPRVMVAVCTCGDDLSKRFNQEQLVQSLEADPAVDQVVFLEQTCTATGWETLIELAEKQKPNRVLIGACLPYVYARKIRELGQRLGLDPALIEVVDIKLIAQNSRLPGATPSADEITAVNGELAAVLGMGLAKVKWADPAPMPQVKVFQQALVVGGGIAGMTAALAIADHGFQVILVEQEKMLGGNLAWLKRTLEGDTTNTLLEETLQKVEKHPLIQVNLESRVLSSYGHVGLFNTTIESKEEGLLTLEHGVTILATGGTEAATTSYNFDTSDAIITQKDLEQKLDDNTIDPGQLESVVMIQCVDSRQEPRNYCSRICCASALKHALHLKEQNPDIAIYILYRDIMTYGFAESYYTQARKAGVIFIQYDLAQQPEVSTSGESARVTIFEPILGRTVQIDADLVILATGVVPALPRDLATAFGATLDADGFFEEAESKWRPVDALKEGIFACGLANSPRNITESIATAEAASQRALRILVHEQMPAGKVTAEVRYSLCSLCEQCIEGCPYGARFFDLDLERVLVNAAMCQGCGSCATICPNSASVLAGFSDRQMFDVIDSALEGTA</sequence>
<evidence type="ECO:0000256" key="10">
    <source>
        <dbReference type="ARBA" id="ARBA00023012"/>
    </source>
</evidence>
<evidence type="ECO:0000256" key="13">
    <source>
        <dbReference type="ARBA" id="ARBA00023163"/>
    </source>
</evidence>
<dbReference type="InterPro" id="IPR039650">
    <property type="entry name" value="HdrA-like"/>
</dbReference>
<evidence type="ECO:0000256" key="8">
    <source>
        <dbReference type="ARBA" id="ARBA00023002"/>
    </source>
</evidence>
<accession>A0A8J6NSN6</accession>
<keyword evidence="8" id="KW-0560">Oxidoreductase</keyword>
<dbReference type="InterPro" id="IPR003953">
    <property type="entry name" value="FAD-dep_OxRdtase_2_FAD-bd"/>
</dbReference>
<dbReference type="Pfam" id="PF13237">
    <property type="entry name" value="Fer4_10"/>
    <property type="match status" value="1"/>
</dbReference>
<gene>
    <name evidence="17" type="ORF">H8D96_13930</name>
</gene>
<dbReference type="InterPro" id="IPR036188">
    <property type="entry name" value="FAD/NAD-bd_sf"/>
</dbReference>
<reference evidence="17 18" key="1">
    <citation type="submission" date="2020-08" db="EMBL/GenBank/DDBJ databases">
        <title>Bridging the membrane lipid divide: bacteria of the FCB group superphylum have the potential to synthesize archaeal ether lipids.</title>
        <authorList>
            <person name="Villanueva L."/>
            <person name="Von Meijenfeldt F.A.B."/>
            <person name="Westbye A.B."/>
            <person name="Yadav S."/>
            <person name="Hopmans E.C."/>
            <person name="Dutilh B.E."/>
            <person name="Sinninghe Damste J.S."/>
        </authorList>
    </citation>
    <scope>NUCLEOTIDE SEQUENCE [LARGE SCALE GENOMIC DNA]</scope>
    <source>
        <strain evidence="17">NIOZ-UU17</strain>
    </source>
</reference>
<dbReference type="InterPro" id="IPR017900">
    <property type="entry name" value="4Fe4S_Fe_S_CS"/>
</dbReference>
<dbReference type="PANTHER" id="PTHR43498:SF1">
    <property type="entry name" value="COB--COM HETERODISULFIDE REDUCTASE IRON-SULFUR SUBUNIT A"/>
    <property type="match status" value="1"/>
</dbReference>
<dbReference type="SUPFAM" id="SSF51971">
    <property type="entry name" value="Nucleotide-binding domain"/>
    <property type="match status" value="2"/>
</dbReference>
<feature type="domain" description="4Fe-4S ferredoxin-type" evidence="16">
    <location>
        <begin position="156"/>
        <end position="185"/>
    </location>
</feature>
<dbReference type="Gene3D" id="3.40.50.720">
    <property type="entry name" value="NAD(P)-binding Rossmann-like Domain"/>
    <property type="match status" value="1"/>
</dbReference>
<dbReference type="InterPro" id="IPR017896">
    <property type="entry name" value="4Fe4S_Fe-S-bd"/>
</dbReference>
<dbReference type="Pfam" id="PF13187">
    <property type="entry name" value="Fer4_9"/>
    <property type="match status" value="1"/>
</dbReference>
<keyword evidence="3" id="KW-0004">4Fe-4S</keyword>
<keyword evidence="4 14" id="KW-0597">Phosphoprotein</keyword>
<dbReference type="PROSITE" id="PS51379">
    <property type="entry name" value="4FE4S_FER_2"/>
    <property type="match status" value="4"/>
</dbReference>
<keyword evidence="6" id="KW-0479">Metal-binding</keyword>
<dbReference type="Gene3D" id="3.30.70.20">
    <property type="match status" value="3"/>
</dbReference>
<keyword evidence="7" id="KW-0274">FAD</keyword>